<reference evidence="2" key="1">
    <citation type="submission" date="2015-10" db="EMBL/GenBank/DDBJ databases">
        <authorList>
            <person name="Regsiter A."/>
            <person name="william w."/>
        </authorList>
    </citation>
    <scope>NUCLEOTIDE SEQUENCE [LARGE SCALE GENOMIC DNA]</scope>
</reference>
<evidence type="ECO:0000313" key="1">
    <source>
        <dbReference type="EMBL" id="CUR34092.1"/>
    </source>
</evidence>
<dbReference type="InterPro" id="IPR038573">
    <property type="entry name" value="BrnT_sf"/>
</dbReference>
<accession>A0A1J1LQE2</accession>
<dbReference type="InterPro" id="IPR007460">
    <property type="entry name" value="BrnT_toxin"/>
</dbReference>
<dbReference type="Pfam" id="PF04365">
    <property type="entry name" value="BrnT_toxin"/>
    <property type="match status" value="1"/>
</dbReference>
<dbReference type="EMBL" id="CZDF01000171">
    <property type="protein sequence ID" value="CUR34092.1"/>
    <property type="molecule type" value="Genomic_DNA"/>
</dbReference>
<protein>
    <recommendedName>
        <fullName evidence="3">BrnT family toxin</fullName>
    </recommendedName>
</protein>
<proteinExistence type="predicted"/>
<dbReference type="OrthoDB" id="428036at2"/>
<name>A0A1J1LQE2_9CYAN</name>
<dbReference type="STRING" id="671072.PL9214640099"/>
<dbReference type="Proteomes" id="UP000184315">
    <property type="component" value="Unassembled WGS sequence"/>
</dbReference>
<evidence type="ECO:0008006" key="3">
    <source>
        <dbReference type="Google" id="ProtNLM"/>
    </source>
</evidence>
<organism evidence="1 2">
    <name type="scientific">Planktothrix tepida PCC 9214</name>
    <dbReference type="NCBI Taxonomy" id="671072"/>
    <lineage>
        <taxon>Bacteria</taxon>
        <taxon>Bacillati</taxon>
        <taxon>Cyanobacteriota</taxon>
        <taxon>Cyanophyceae</taxon>
        <taxon>Oscillatoriophycideae</taxon>
        <taxon>Oscillatoriales</taxon>
        <taxon>Microcoleaceae</taxon>
        <taxon>Planktothrix</taxon>
    </lineage>
</organism>
<dbReference type="RefSeq" id="WP_083580106.1">
    <property type="nucleotide sequence ID" value="NZ_LN889812.1"/>
</dbReference>
<evidence type="ECO:0000313" key="2">
    <source>
        <dbReference type="Proteomes" id="UP000184315"/>
    </source>
</evidence>
<dbReference type="Gene3D" id="3.10.450.530">
    <property type="entry name" value="Ribonuclease toxin, BrnT, of type II toxin-antitoxin system"/>
    <property type="match status" value="1"/>
</dbReference>
<sequence length="41" mass="4701">MRVEWNPEKAKSNLQKHGVSFSDAEAVLFDPYALSFEDQSE</sequence>
<keyword evidence="2" id="KW-1185">Reference proteome</keyword>
<dbReference type="AlphaFoldDB" id="A0A1J1LQE2"/>
<gene>
    <name evidence="1" type="ORF">PL9214640099</name>
</gene>